<accession>A0A1F7UNZ6</accession>
<proteinExistence type="predicted"/>
<dbReference type="Pfam" id="PF13635">
    <property type="entry name" value="DUF4143"/>
    <property type="match status" value="1"/>
</dbReference>
<dbReference type="Proteomes" id="UP000176604">
    <property type="component" value="Unassembled WGS sequence"/>
</dbReference>
<evidence type="ECO:0000259" key="2">
    <source>
        <dbReference type="Pfam" id="PF13635"/>
    </source>
</evidence>
<name>A0A1F7UNZ6_9BACT</name>
<feature type="domain" description="AAA" evidence="1">
    <location>
        <begin position="12"/>
        <end position="133"/>
    </location>
</feature>
<evidence type="ECO:0000313" key="4">
    <source>
        <dbReference type="Proteomes" id="UP000176604"/>
    </source>
</evidence>
<feature type="domain" description="DUF4143" evidence="2">
    <location>
        <begin position="175"/>
        <end position="332"/>
    </location>
</feature>
<dbReference type="InterPro" id="IPR027417">
    <property type="entry name" value="P-loop_NTPase"/>
</dbReference>
<evidence type="ECO:0000313" key="3">
    <source>
        <dbReference type="EMBL" id="OGL79484.1"/>
    </source>
</evidence>
<dbReference type="Pfam" id="PF13173">
    <property type="entry name" value="AAA_14"/>
    <property type="match status" value="1"/>
</dbReference>
<sequence>MIPRILKIQHNHSFFLFGPRGVGKTTLLEALLPKERTFTLDLLEYETLLRLQRRPQEFAEIIAALPDRVEWVFIDEVQKFPPLLDEVHRQIERNPHRQFALTGSSARKLKRGQANLLAGRAFTLALFPFTSVELGARFDLDHALQFGTLPKVHALATEDEKNMFLRSYTHTYLQEEIRNEGLVRNLAGFHRFAPIAGSENGNILSWSNFAQDTGVSMKTARGYFEILEDTLLGFFLPAYHRSLRKRQRTHPKFYFFDPGVKRALAQELTQPLIAGTPQYGRAFEHFWIAEIMRLARYRQNDWRFSYLATHDIEIDLLVERPGMPLLFVEIKSAETVRGQTLTPLRTLVEEIAESEGICISREPRARKIHPRVSIVPWQEALTALTLQ</sequence>
<reference evidence="3 4" key="1">
    <citation type="journal article" date="2016" name="Nat. Commun.">
        <title>Thousands of microbial genomes shed light on interconnected biogeochemical processes in an aquifer system.</title>
        <authorList>
            <person name="Anantharaman K."/>
            <person name="Brown C.T."/>
            <person name="Hug L.A."/>
            <person name="Sharon I."/>
            <person name="Castelle C.J."/>
            <person name="Probst A.J."/>
            <person name="Thomas B.C."/>
            <person name="Singh A."/>
            <person name="Wilkins M.J."/>
            <person name="Karaoz U."/>
            <person name="Brodie E.L."/>
            <person name="Williams K.H."/>
            <person name="Hubbard S.S."/>
            <person name="Banfield J.F."/>
        </authorList>
    </citation>
    <scope>NUCLEOTIDE SEQUENCE [LARGE SCALE GENOMIC DNA]</scope>
</reference>
<organism evidence="3 4">
    <name type="scientific">Candidatus Uhrbacteria bacterium RIFCSPHIGHO2_12_FULL_54_23</name>
    <dbReference type="NCBI Taxonomy" id="1802397"/>
    <lineage>
        <taxon>Bacteria</taxon>
        <taxon>Candidatus Uhriibacteriota</taxon>
    </lineage>
</organism>
<dbReference type="PANTHER" id="PTHR43566">
    <property type="entry name" value="CONSERVED PROTEIN"/>
    <property type="match status" value="1"/>
</dbReference>
<comment type="caution">
    <text evidence="3">The sequence shown here is derived from an EMBL/GenBank/DDBJ whole genome shotgun (WGS) entry which is preliminary data.</text>
</comment>
<dbReference type="EMBL" id="MGEF01000007">
    <property type="protein sequence ID" value="OGL79484.1"/>
    <property type="molecule type" value="Genomic_DNA"/>
</dbReference>
<evidence type="ECO:0000259" key="1">
    <source>
        <dbReference type="Pfam" id="PF13173"/>
    </source>
</evidence>
<dbReference type="SUPFAM" id="SSF52540">
    <property type="entry name" value="P-loop containing nucleoside triphosphate hydrolases"/>
    <property type="match status" value="1"/>
</dbReference>
<gene>
    <name evidence="3" type="ORF">A3J43_03610</name>
</gene>
<evidence type="ECO:0008006" key="5">
    <source>
        <dbReference type="Google" id="ProtNLM"/>
    </source>
</evidence>
<dbReference type="STRING" id="1802397.A3J43_03610"/>
<dbReference type="AlphaFoldDB" id="A0A1F7UNZ6"/>
<dbReference type="Gene3D" id="3.40.50.300">
    <property type="entry name" value="P-loop containing nucleotide triphosphate hydrolases"/>
    <property type="match status" value="1"/>
</dbReference>
<dbReference type="InterPro" id="IPR041682">
    <property type="entry name" value="AAA_14"/>
</dbReference>
<dbReference type="InterPro" id="IPR025420">
    <property type="entry name" value="DUF4143"/>
</dbReference>
<dbReference type="PANTHER" id="PTHR43566:SF2">
    <property type="entry name" value="DUF4143 DOMAIN-CONTAINING PROTEIN"/>
    <property type="match status" value="1"/>
</dbReference>
<protein>
    <recommendedName>
        <fullName evidence="5">AAA+ ATPase domain-containing protein</fullName>
    </recommendedName>
</protein>